<sequence>MLENLHEVLELQWDSPTLNVSCAISRWKVHRPFNFGEPIFTGSAFLGAAPLWLIPQLEEREQDNFIRPENVASPHWHLSA</sequence>
<protein>
    <submittedName>
        <fullName evidence="1">Uncharacterized protein</fullName>
    </submittedName>
</protein>
<reference evidence="1" key="1">
    <citation type="submission" date="2020-08" db="EMBL/GenBank/DDBJ databases">
        <title>Multicomponent nature underlies the extraordinary mechanical properties of spider dragline silk.</title>
        <authorList>
            <person name="Kono N."/>
            <person name="Nakamura H."/>
            <person name="Mori M."/>
            <person name="Yoshida Y."/>
            <person name="Ohtoshi R."/>
            <person name="Malay A.D."/>
            <person name="Moran D.A.P."/>
            <person name="Tomita M."/>
            <person name="Numata K."/>
            <person name="Arakawa K."/>
        </authorList>
    </citation>
    <scope>NUCLEOTIDE SEQUENCE</scope>
</reference>
<name>A0A8X6SG07_TRICX</name>
<proteinExistence type="predicted"/>
<dbReference type="EMBL" id="BMAU01021315">
    <property type="protein sequence ID" value="GFY12596.1"/>
    <property type="molecule type" value="Genomic_DNA"/>
</dbReference>
<keyword evidence="2" id="KW-1185">Reference proteome</keyword>
<accession>A0A8X6SG07</accession>
<evidence type="ECO:0000313" key="1">
    <source>
        <dbReference type="EMBL" id="GFY12596.1"/>
    </source>
</evidence>
<gene>
    <name evidence="1" type="primary">g.48693</name>
    <name evidence="1" type="ORF">TNCV_2447871</name>
</gene>
<organism evidence="1 2">
    <name type="scientific">Trichonephila clavipes</name>
    <name type="common">Golden silk orbweaver</name>
    <name type="synonym">Nephila clavipes</name>
    <dbReference type="NCBI Taxonomy" id="2585209"/>
    <lineage>
        <taxon>Eukaryota</taxon>
        <taxon>Metazoa</taxon>
        <taxon>Ecdysozoa</taxon>
        <taxon>Arthropoda</taxon>
        <taxon>Chelicerata</taxon>
        <taxon>Arachnida</taxon>
        <taxon>Araneae</taxon>
        <taxon>Araneomorphae</taxon>
        <taxon>Entelegynae</taxon>
        <taxon>Araneoidea</taxon>
        <taxon>Nephilidae</taxon>
        <taxon>Trichonephila</taxon>
    </lineage>
</organism>
<dbReference type="Proteomes" id="UP000887159">
    <property type="component" value="Unassembled WGS sequence"/>
</dbReference>
<comment type="caution">
    <text evidence="1">The sequence shown here is derived from an EMBL/GenBank/DDBJ whole genome shotgun (WGS) entry which is preliminary data.</text>
</comment>
<evidence type="ECO:0000313" key="2">
    <source>
        <dbReference type="Proteomes" id="UP000887159"/>
    </source>
</evidence>
<dbReference type="AlphaFoldDB" id="A0A8X6SG07"/>